<dbReference type="AlphaFoldDB" id="Q3M2F9"/>
<accession>Q3M2F9</accession>
<geneLocation type="plasmid" evidence="3">
    <name>pAnaA</name>
</geneLocation>
<dbReference type="Pfam" id="PF17989">
    <property type="entry name" value="ALP_N"/>
    <property type="match status" value="1"/>
</dbReference>
<reference evidence="3" key="1">
    <citation type="journal article" date="2014" name="Stand. Genomic Sci.">
        <title>Complete genome sequence of Anabaena variabilis ATCC 29413.</title>
        <authorList>
            <person name="Thiel T."/>
            <person name="Pratte B.S."/>
            <person name="Zhong J."/>
            <person name="Goodwin L."/>
            <person name="Copeland A."/>
            <person name="Lucas S."/>
            <person name="Han C."/>
            <person name="Pitluck S."/>
            <person name="Land M.L."/>
            <person name="Kyrpides N.C."/>
            <person name="Woyke T."/>
        </authorList>
    </citation>
    <scope>NUCLEOTIDE SEQUENCE [LARGE SCALE GENOMIC DNA]</scope>
    <source>
        <strain evidence="3">ATCC 29413 / PCC 7937</strain>
    </source>
</reference>
<organism evidence="2 3">
    <name type="scientific">Trichormus variabilis (strain ATCC 29413 / PCC 7937)</name>
    <name type="common">Anabaena variabilis</name>
    <dbReference type="NCBI Taxonomy" id="240292"/>
    <lineage>
        <taxon>Bacteria</taxon>
        <taxon>Bacillati</taxon>
        <taxon>Cyanobacteriota</taxon>
        <taxon>Cyanophyceae</taxon>
        <taxon>Nostocales</taxon>
        <taxon>Nostocaceae</taxon>
        <taxon>Trichormus</taxon>
    </lineage>
</organism>
<proteinExistence type="predicted"/>
<gene>
    <name evidence="2" type="ordered locus">Ava_B0115</name>
</gene>
<dbReference type="KEGG" id="ava:Ava_B0115"/>
<dbReference type="Gene3D" id="3.30.420.40">
    <property type="match status" value="2"/>
</dbReference>
<dbReference type="EMBL" id="CP000119">
    <property type="protein sequence ID" value="ABA24827.1"/>
    <property type="molecule type" value="Genomic_DNA"/>
</dbReference>
<evidence type="ECO:0000313" key="2">
    <source>
        <dbReference type="EMBL" id="ABA24827.1"/>
    </source>
</evidence>
<evidence type="ECO:0000313" key="3">
    <source>
        <dbReference type="Proteomes" id="UP000002533"/>
    </source>
</evidence>
<feature type="domain" description="Actin-like protein N-terminal" evidence="1">
    <location>
        <begin position="32"/>
        <end position="168"/>
    </location>
</feature>
<dbReference type="Proteomes" id="UP000002533">
    <property type="component" value="Plasmid pAnaA"/>
</dbReference>
<dbReference type="InterPro" id="IPR043129">
    <property type="entry name" value="ATPase_NBD"/>
</dbReference>
<dbReference type="InterPro" id="IPR040607">
    <property type="entry name" value="ALP_N"/>
</dbReference>
<name>Q3M2F9_TRIV2</name>
<dbReference type="HOGENOM" id="CLU_876648_0_0_3"/>
<sequence length="330" mass="36590">MAFRLFLLLLTFVSYLTLMTSIHGLQKIFSAGFDNGYGNLKLLVDGFDVVRIPSYISTADMEDVPGRVEFEGKAYTVGESAFRAGTHFERNTDSNENKVKNALTTLLGALAHLPHRKAWHLKMVVSLHDVGLAEELKQVLNGEYQPILAGKPSEVKVEVLKVIPEGMGALFGQPLPKKLTVLDFGNGTTLFSRYNQGKREVHTPYPTGVEVLIDDIAQKMKHLNGGKVADPAKIRYCLEKGHTRYNRDIDIKDIYIACLKDWYEKYLKKAVNLALDAKHSGDELWAIGGGCLLPGFTKLLEKNGFKVLDNPVEANVVGLLEMAKTIASKN</sequence>
<protein>
    <recommendedName>
        <fullName evidence="1">Actin-like protein N-terminal domain-containing protein</fullName>
    </recommendedName>
</protein>
<dbReference type="SUPFAM" id="SSF53067">
    <property type="entry name" value="Actin-like ATPase domain"/>
    <property type="match status" value="2"/>
</dbReference>
<keyword evidence="2" id="KW-0614">Plasmid</keyword>
<evidence type="ECO:0000259" key="1">
    <source>
        <dbReference type="Pfam" id="PF17989"/>
    </source>
</evidence>
<dbReference type="CDD" id="cd10227">
    <property type="entry name" value="ASKHA_NBD_ParM-like"/>
    <property type="match status" value="1"/>
</dbReference>